<dbReference type="GeneTree" id="ENSGT00890000139531"/>
<evidence type="ECO:0000256" key="15">
    <source>
        <dbReference type="RuleBase" id="RU000411"/>
    </source>
</evidence>
<proteinExistence type="inferred from homology"/>
<dbReference type="GO" id="GO:0003081">
    <property type="term" value="P:regulation of systemic arterial blood pressure by renin-angiotensin"/>
    <property type="evidence" value="ECO:0007669"/>
    <property type="project" value="InterPro"/>
</dbReference>
<comment type="similarity">
    <text evidence="3 15">Belongs to the serpin family.</text>
</comment>
<dbReference type="InterPro" id="IPR023796">
    <property type="entry name" value="Serpin_dom"/>
</dbReference>
<dbReference type="SUPFAM" id="SSF56574">
    <property type="entry name" value="Serpins"/>
    <property type="match status" value="1"/>
</dbReference>
<evidence type="ECO:0000313" key="17">
    <source>
        <dbReference type="Ensembl" id="ENSATEP00000076426.1"/>
    </source>
</evidence>
<evidence type="ECO:0000256" key="12">
    <source>
        <dbReference type="ARBA" id="ARBA00029391"/>
    </source>
</evidence>
<reference evidence="17 18" key="1">
    <citation type="submission" date="2021-04" db="EMBL/GenBank/DDBJ databases">
        <authorList>
            <consortium name="Wellcome Sanger Institute Data Sharing"/>
        </authorList>
    </citation>
    <scope>NUCLEOTIDE SEQUENCE [LARGE SCALE GENOMIC DNA]</scope>
</reference>
<dbReference type="GO" id="GO:0042981">
    <property type="term" value="P:regulation of apoptotic process"/>
    <property type="evidence" value="ECO:0007669"/>
    <property type="project" value="TreeGrafter"/>
</dbReference>
<dbReference type="Gene3D" id="3.30.497.10">
    <property type="entry name" value="Antithrombin, subunit I, domain 2"/>
    <property type="match status" value="1"/>
</dbReference>
<dbReference type="PANTHER" id="PTHR11461:SF13">
    <property type="entry name" value="ANGIOTENSINOGEN"/>
    <property type="match status" value="1"/>
</dbReference>
<dbReference type="PROSITE" id="PS00284">
    <property type="entry name" value="SERPIN"/>
    <property type="match status" value="1"/>
</dbReference>
<evidence type="ECO:0000256" key="9">
    <source>
        <dbReference type="ARBA" id="ARBA00023180"/>
    </source>
</evidence>
<dbReference type="PRINTS" id="PR00654">
    <property type="entry name" value="ANGIOTENSNGN"/>
</dbReference>
<dbReference type="Proteomes" id="UP000265040">
    <property type="component" value="Chromosome 15"/>
</dbReference>
<dbReference type="GO" id="GO:0042310">
    <property type="term" value="P:vasoconstriction"/>
    <property type="evidence" value="ECO:0007669"/>
    <property type="project" value="UniProtKB-KW"/>
</dbReference>
<evidence type="ECO:0000256" key="14">
    <source>
        <dbReference type="ARBA" id="ARBA00046068"/>
    </source>
</evidence>
<keyword evidence="7" id="KW-0838">Vasoactive</keyword>
<dbReference type="InterPro" id="IPR000227">
    <property type="entry name" value="Angiotensinogen"/>
</dbReference>
<evidence type="ECO:0000256" key="10">
    <source>
        <dbReference type="ARBA" id="ARBA00023322"/>
    </source>
</evidence>
<keyword evidence="8" id="KW-1015">Disulfide bond</keyword>
<comment type="function">
    <text evidence="14">Acts directly on vascular smooth muscle as a potent vasoconstrictor, affects cardiac contractility and heart rate through its action on the sympathetic nervous system, and alters renal sodium and water absorption through its ability to stimulate the zona glomerulosa cells of the adrenal cortex to synthesize and secrete aldosterone. Acts by binding to angiotensin receptors AGTR1 and AGTR2. Also binds the DEAR/FBXW7-AS1 receptor.</text>
</comment>
<dbReference type="InterPro" id="IPR036186">
    <property type="entry name" value="Serpin_sf"/>
</dbReference>
<dbReference type="GO" id="GO:0004867">
    <property type="term" value="F:serine-type endopeptidase inhibitor activity"/>
    <property type="evidence" value="ECO:0007669"/>
    <property type="project" value="InterPro"/>
</dbReference>
<dbReference type="InterPro" id="IPR023795">
    <property type="entry name" value="Serpin_CS"/>
</dbReference>
<keyword evidence="9" id="KW-0325">Glycoprotein</keyword>
<dbReference type="Gene3D" id="2.30.39.10">
    <property type="entry name" value="Alpha-1-antitrypsin, domain 1"/>
    <property type="match status" value="1"/>
</dbReference>
<feature type="domain" description="Serpin" evidence="16">
    <location>
        <begin position="162"/>
        <end position="525"/>
    </location>
</feature>
<dbReference type="GO" id="GO:0005615">
    <property type="term" value="C:extracellular space"/>
    <property type="evidence" value="ECO:0007669"/>
    <property type="project" value="InterPro"/>
</dbReference>
<dbReference type="Pfam" id="PF00079">
    <property type="entry name" value="Serpin"/>
    <property type="match status" value="1"/>
</dbReference>
<evidence type="ECO:0000256" key="4">
    <source>
        <dbReference type="ARBA" id="ARBA00015105"/>
    </source>
</evidence>
<dbReference type="PANTHER" id="PTHR11461">
    <property type="entry name" value="SERINE PROTEASE INHIBITOR, SERPIN"/>
    <property type="match status" value="1"/>
</dbReference>
<dbReference type="InterPro" id="IPR000215">
    <property type="entry name" value="Serpin_fam"/>
</dbReference>
<dbReference type="SMART" id="SM00093">
    <property type="entry name" value="SERPIN"/>
    <property type="match status" value="1"/>
</dbReference>
<protein>
    <recommendedName>
        <fullName evidence="4">Angiotensinogen</fullName>
    </recommendedName>
    <alternativeName>
        <fullName evidence="13">Serpin A8</fullName>
    </alternativeName>
</protein>
<evidence type="ECO:0000256" key="13">
    <source>
        <dbReference type="ARBA" id="ARBA00033182"/>
    </source>
</evidence>
<keyword evidence="18" id="KW-1185">Reference proteome</keyword>
<evidence type="ECO:0000256" key="8">
    <source>
        <dbReference type="ARBA" id="ARBA00023157"/>
    </source>
</evidence>
<sequence>MDMSLQLQLMLMPASPVVDRKPDPALIHKQPNTGCSPRFPTELDYIFIYLCFLSPQRELFQTKDKMQRLVSTLLVLLLCCCISRSQANRVYVHPFNLFAVENVSCATPHTQTSKPRETHPVAPLDIQVLTSDSRDPSNHSTQRQNVTEKMVVLTTLFNSLGLRLYQALSSKQSGTNTLLSPINAYGSLVTFSMGASKNTTDLFQFFLGLTSSNKPDDCASLVGRHNVLKTLKSINSLVDDGTKDRVTTHVWAFPRQDTQLSEDFIQGAKDFSDTSFIRGVDFSKPDEAEQLVNNFVEKTSNGKVKSIFKDLNSSSDLLFMSSFSFRGSWGTPFKPDETSLQEFHVDETTTVMAPLMTHTGHYHYLNDKMQRCTVVKLPLSKQSYMLLVLPHEGASLQDVEAKLLTYMSGWQHRLQAGLLELSLPKFSMSSVIDLRDLLTYLNPEIEAQLLGSQAEFNQLSNSKPFTIDKAVNKVLFEMSEEGAEPQDNKQEADMPLKLSINRPFFFAVLEGDLNAILLLGKITNPTL</sequence>
<dbReference type="InterPro" id="IPR042178">
    <property type="entry name" value="Serpin_sf_1"/>
</dbReference>
<name>A0AAQ6INQ4_ANATE</name>
<organism evidence="17 18">
    <name type="scientific">Anabas testudineus</name>
    <name type="common">Climbing perch</name>
    <name type="synonym">Anthias testudineus</name>
    <dbReference type="NCBI Taxonomy" id="64144"/>
    <lineage>
        <taxon>Eukaryota</taxon>
        <taxon>Metazoa</taxon>
        <taxon>Chordata</taxon>
        <taxon>Craniata</taxon>
        <taxon>Vertebrata</taxon>
        <taxon>Euteleostomi</taxon>
        <taxon>Actinopterygii</taxon>
        <taxon>Neopterygii</taxon>
        <taxon>Teleostei</taxon>
        <taxon>Neoteleostei</taxon>
        <taxon>Acanthomorphata</taxon>
        <taxon>Anabantaria</taxon>
        <taxon>Anabantiformes</taxon>
        <taxon>Anabantoidei</taxon>
        <taxon>Anabantidae</taxon>
        <taxon>Anabas</taxon>
    </lineage>
</organism>
<dbReference type="AlphaFoldDB" id="A0AAQ6INQ4"/>
<comment type="subcellular location">
    <subcellularLocation>
        <location evidence="2">Secreted</location>
    </subcellularLocation>
</comment>
<evidence type="ECO:0000256" key="6">
    <source>
        <dbReference type="ARBA" id="ARBA00022729"/>
    </source>
</evidence>
<evidence type="ECO:0000256" key="2">
    <source>
        <dbReference type="ARBA" id="ARBA00004613"/>
    </source>
</evidence>
<keyword evidence="5" id="KW-0964">Secreted</keyword>
<keyword evidence="6" id="KW-0732">Signal</keyword>
<reference evidence="17" key="2">
    <citation type="submission" date="2025-08" db="UniProtKB">
        <authorList>
            <consortium name="Ensembl"/>
        </authorList>
    </citation>
    <scope>IDENTIFICATION</scope>
</reference>
<evidence type="ECO:0000256" key="11">
    <source>
        <dbReference type="ARBA" id="ARBA00029380"/>
    </source>
</evidence>
<dbReference type="Ensembl" id="ENSATET00000079123.1">
    <property type="protein sequence ID" value="ENSATEP00000076426.1"/>
    <property type="gene ID" value="ENSATEG00000008022.3"/>
</dbReference>
<evidence type="ECO:0000259" key="16">
    <source>
        <dbReference type="SMART" id="SM00093"/>
    </source>
</evidence>
<comment type="function">
    <text evidence="11">Stimulates aldosterone release.</text>
</comment>
<evidence type="ECO:0000256" key="3">
    <source>
        <dbReference type="ARBA" id="ARBA00009500"/>
    </source>
</evidence>
<accession>A0AAQ6INQ4</accession>
<evidence type="ECO:0000256" key="5">
    <source>
        <dbReference type="ARBA" id="ARBA00022525"/>
    </source>
</evidence>
<reference evidence="17" key="3">
    <citation type="submission" date="2025-09" db="UniProtKB">
        <authorList>
            <consortium name="Ensembl"/>
        </authorList>
    </citation>
    <scope>IDENTIFICATION</scope>
</reference>
<gene>
    <name evidence="17" type="primary">AGT</name>
</gene>
<evidence type="ECO:0000313" key="18">
    <source>
        <dbReference type="Proteomes" id="UP000265040"/>
    </source>
</evidence>
<evidence type="ECO:0000256" key="7">
    <source>
        <dbReference type="ARBA" id="ARBA00022858"/>
    </source>
</evidence>
<comment type="function">
    <text evidence="12">Is a ligand for the G-protein coupled receptor MAS1. Has vasodilator and antidiuretic effects. Has an antithrombotic effect that involves MAS1-mediated release of nitric oxide from platelets.</text>
</comment>
<comment type="function">
    <text evidence="1">Essential component of the renin-angiotensin system (RAS), a potent regulator of blood pressure, body fluid and electrolyte homeostasis.</text>
</comment>
<dbReference type="InterPro" id="IPR042185">
    <property type="entry name" value="Serpin_sf_2"/>
</dbReference>
<evidence type="ECO:0000256" key="1">
    <source>
        <dbReference type="ARBA" id="ARBA00002747"/>
    </source>
</evidence>
<keyword evidence="10" id="KW-0839">Vasoconstrictor</keyword>